<evidence type="ECO:0000256" key="2">
    <source>
        <dbReference type="ARBA" id="ARBA00022723"/>
    </source>
</evidence>
<evidence type="ECO:0000256" key="1">
    <source>
        <dbReference type="ARBA" id="ARBA00004123"/>
    </source>
</evidence>
<evidence type="ECO:0000259" key="9">
    <source>
        <dbReference type="PROSITE" id="PS50808"/>
    </source>
</evidence>
<dbReference type="PANTHER" id="PTHR32166:SF119">
    <property type="entry name" value="TRANSPOSON SUPERFAMILY, PUTATIVE-RELATED"/>
    <property type="match status" value="1"/>
</dbReference>
<evidence type="ECO:0000256" key="6">
    <source>
        <dbReference type="ARBA" id="ARBA00023242"/>
    </source>
</evidence>
<reference evidence="10" key="1">
    <citation type="submission" date="2019-08" db="EMBL/GenBank/DDBJ databases">
        <authorList>
            <person name="Liu F."/>
        </authorList>
    </citation>
    <scope>NUCLEOTIDE SEQUENCE [LARGE SCALE GENOMIC DNA]</scope>
    <source>
        <strain evidence="10">PA1801</strain>
        <tissue evidence="10">Leaf</tissue>
    </source>
</reference>
<keyword evidence="6" id="KW-0539">Nucleus</keyword>
<keyword evidence="5" id="KW-0238">DNA-binding</keyword>
<evidence type="ECO:0000256" key="8">
    <source>
        <dbReference type="SAM" id="MobiDB-lite"/>
    </source>
</evidence>
<dbReference type="GO" id="GO:0005634">
    <property type="term" value="C:nucleus"/>
    <property type="evidence" value="ECO:0007669"/>
    <property type="project" value="UniProtKB-SubCell"/>
</dbReference>
<keyword evidence="2" id="KW-0479">Metal-binding</keyword>
<dbReference type="PROSITE" id="PS50808">
    <property type="entry name" value="ZF_BED"/>
    <property type="match status" value="1"/>
</dbReference>
<sequence>MELNLVPISITRQKQDPAWNHCEVFKNGERIQIKCMYCGKLFKGGGIHRFKEHLAGRKGQGPICEQVPQGVRSVMQESLNGILVKQDKKQKLIPKLLACGSSNSNPNIGGEVENLGSHDDMNFGIKPISVLNTLEGDSNVVSKVGRGRKRGRGRDRDRDRNLIESNDPCVKTSLALVPNGGENPIHMAIGRFLYDIGVNLDAVNSVCFQPMIDAIASGGSGFVPPSCHDLRGWILKNVIEEVKDDIDRNKAMWGKTGCSIIVEQCRAKNGRVLLSFLVYCPQATVFMKSVDASHAVYSADYLFELLKQVIEEVGSENVVQVITNCEEPYLFTGKRLMESFPSLYWAPCLAHCIDLMLQDFSNLEWINETIKQAKSLTRFIYNQSSVLNMMRKFTSGNDIVEPALTCFAANFSTLKRMADLKLNLQAMVNSQDWLECPYAKKPGGQAMSDIVNNRSFWNSCVLIARITYPLLRVLEIVGSKKRSAMGYVYAGIYRAKETIKKELVKQDDYMVYWNIIDNRWEQQRHLPLYAAGFFLNPKFFYNTEEHIHNDILSAVFDSIERLVPDTNIQDQVVREINLYKNATGDLGRPMAVRARDNLLPGEWWSIYGGGCPNLQRLAIRILSQTCSSIGYKPNKISIEEIHNTRNFLERQRLSDLVFVQYNLYLRQMVLQNQEKDSLDPLAFNSKDILEDWIADNEVSLDNHESSDWKSLDPPVGNRTTLTPPGDEAEDFLSTRFTDLDIFNGLKGVKEEI</sequence>
<dbReference type="Pfam" id="PF02892">
    <property type="entry name" value="zf-BED"/>
    <property type="match status" value="1"/>
</dbReference>
<dbReference type="InterPro" id="IPR007021">
    <property type="entry name" value="DUF659"/>
</dbReference>
<evidence type="ECO:0000256" key="5">
    <source>
        <dbReference type="ARBA" id="ARBA00023125"/>
    </source>
</evidence>
<dbReference type="Pfam" id="PF04937">
    <property type="entry name" value="DUF659"/>
    <property type="match status" value="1"/>
</dbReference>
<dbReference type="Proteomes" id="UP000325315">
    <property type="component" value="Unassembled WGS sequence"/>
</dbReference>
<dbReference type="InterPro" id="IPR008906">
    <property type="entry name" value="HATC_C_dom"/>
</dbReference>
<protein>
    <submittedName>
        <fullName evidence="10">Zf-BED domain-containing protein</fullName>
    </submittedName>
</protein>
<dbReference type="GO" id="GO:0046983">
    <property type="term" value="F:protein dimerization activity"/>
    <property type="evidence" value="ECO:0007669"/>
    <property type="project" value="InterPro"/>
</dbReference>
<proteinExistence type="predicted"/>
<dbReference type="PANTHER" id="PTHR32166">
    <property type="entry name" value="OSJNBA0013A04.12 PROTEIN"/>
    <property type="match status" value="1"/>
</dbReference>
<keyword evidence="11" id="KW-1185">Reference proteome</keyword>
<dbReference type="GO" id="GO:0008270">
    <property type="term" value="F:zinc ion binding"/>
    <property type="evidence" value="ECO:0007669"/>
    <property type="project" value="UniProtKB-KW"/>
</dbReference>
<evidence type="ECO:0000313" key="10">
    <source>
        <dbReference type="EMBL" id="KAA3458464.1"/>
    </source>
</evidence>
<dbReference type="GO" id="GO:0003677">
    <property type="term" value="F:DNA binding"/>
    <property type="evidence" value="ECO:0007669"/>
    <property type="project" value="UniProtKB-KW"/>
</dbReference>
<name>A0A5B6UPU1_9ROSI</name>
<evidence type="ECO:0000256" key="4">
    <source>
        <dbReference type="ARBA" id="ARBA00022833"/>
    </source>
</evidence>
<dbReference type="EMBL" id="SMMG02000010">
    <property type="protein sequence ID" value="KAA3458464.1"/>
    <property type="molecule type" value="Genomic_DNA"/>
</dbReference>
<accession>A0A5B6UPU1</accession>
<evidence type="ECO:0000256" key="7">
    <source>
        <dbReference type="PROSITE-ProRule" id="PRU00027"/>
    </source>
</evidence>
<keyword evidence="3 7" id="KW-0863">Zinc-finger</keyword>
<feature type="region of interest" description="Disordered" evidence="8">
    <location>
        <begin position="704"/>
        <end position="724"/>
    </location>
</feature>
<comment type="subcellular location">
    <subcellularLocation>
        <location evidence="1">Nucleus</location>
    </subcellularLocation>
</comment>
<feature type="domain" description="BED-type" evidence="9">
    <location>
        <begin position="13"/>
        <end position="71"/>
    </location>
</feature>
<comment type="caution">
    <text evidence="10">The sequence shown here is derived from an EMBL/GenBank/DDBJ whole genome shotgun (WGS) entry which is preliminary data.</text>
</comment>
<dbReference type="OrthoDB" id="645489at2759"/>
<feature type="region of interest" description="Disordered" evidence="8">
    <location>
        <begin position="143"/>
        <end position="163"/>
    </location>
</feature>
<keyword evidence="4" id="KW-0862">Zinc</keyword>
<organism evidence="10 11">
    <name type="scientific">Gossypium australe</name>
    <dbReference type="NCBI Taxonomy" id="47621"/>
    <lineage>
        <taxon>Eukaryota</taxon>
        <taxon>Viridiplantae</taxon>
        <taxon>Streptophyta</taxon>
        <taxon>Embryophyta</taxon>
        <taxon>Tracheophyta</taxon>
        <taxon>Spermatophyta</taxon>
        <taxon>Magnoliopsida</taxon>
        <taxon>eudicotyledons</taxon>
        <taxon>Gunneridae</taxon>
        <taxon>Pentapetalae</taxon>
        <taxon>rosids</taxon>
        <taxon>malvids</taxon>
        <taxon>Malvales</taxon>
        <taxon>Malvaceae</taxon>
        <taxon>Malvoideae</taxon>
        <taxon>Gossypium</taxon>
    </lineage>
</organism>
<evidence type="ECO:0000256" key="3">
    <source>
        <dbReference type="ARBA" id="ARBA00022771"/>
    </source>
</evidence>
<dbReference type="InterPro" id="IPR012337">
    <property type="entry name" value="RNaseH-like_sf"/>
</dbReference>
<dbReference type="AlphaFoldDB" id="A0A5B6UPU1"/>
<dbReference type="SUPFAM" id="SSF53098">
    <property type="entry name" value="Ribonuclease H-like"/>
    <property type="match status" value="1"/>
</dbReference>
<dbReference type="Pfam" id="PF05699">
    <property type="entry name" value="Dimer_Tnp_hAT"/>
    <property type="match status" value="1"/>
</dbReference>
<gene>
    <name evidence="10" type="ORF">EPI10_013075</name>
</gene>
<dbReference type="InterPro" id="IPR003656">
    <property type="entry name" value="Znf_BED"/>
</dbReference>
<evidence type="ECO:0000313" key="11">
    <source>
        <dbReference type="Proteomes" id="UP000325315"/>
    </source>
</evidence>